<reference evidence="2" key="2">
    <citation type="submission" date="2017-07" db="EMBL/GenBank/DDBJ databases">
        <title>WGS assembly of Populus trichocarpa.</title>
        <authorList>
            <person name="Tuskan G."/>
            <person name="Difazio S."/>
            <person name="Jansson S."/>
            <person name="Bohlmann J."/>
            <person name="Grigoriev I."/>
            <person name="Hellsten U."/>
            <person name="Putnam N."/>
            <person name="Ralph S."/>
            <person name="Rombauts S."/>
            <person name="Salamov A."/>
            <person name="Schein J."/>
            <person name="Sterck L."/>
            <person name="Aerts A."/>
            <person name="Bhalerao R."/>
            <person name="Bhalerao R."/>
            <person name="Blaudez D."/>
            <person name="Boerjan W."/>
            <person name="Brun A."/>
            <person name="Brunner A."/>
            <person name="Busov V."/>
            <person name="Campbell M."/>
            <person name="Carlson J."/>
            <person name="Chalot M."/>
            <person name="Chapman J."/>
            <person name="Chen G."/>
            <person name="Cooper D."/>
            <person name="Coutinho P."/>
            <person name="Couturier J."/>
            <person name="Covert S."/>
            <person name="Cronk Q."/>
            <person name="Cunningham R."/>
            <person name="Davis J."/>
            <person name="Degroeve S."/>
            <person name="Dejardin A."/>
            <person name="Depamphilis C."/>
            <person name="Detter J."/>
            <person name="Dirks B."/>
            <person name="Dubchak I."/>
            <person name="Duplessis S."/>
            <person name="Ehlting J."/>
            <person name="Ellis B."/>
            <person name="Gendler K."/>
            <person name="Goodstein D."/>
            <person name="Gribskov M."/>
            <person name="Grimwood J."/>
            <person name="Groover A."/>
            <person name="Gunter L."/>
            <person name="Hamberger B."/>
            <person name="Heinze B."/>
            <person name="Helariutta Y."/>
            <person name="Henrissat B."/>
            <person name="Holligan D."/>
            <person name="Holt R."/>
            <person name="Huang W."/>
            <person name="Islam-Faridi N."/>
            <person name="Jones S."/>
            <person name="Jones-Rhoades M."/>
            <person name="Jorgensen R."/>
            <person name="Joshi C."/>
            <person name="Kangasjarvi J."/>
            <person name="Karlsson J."/>
            <person name="Kelleher C."/>
            <person name="Kirkpatrick R."/>
            <person name="Kirst M."/>
            <person name="Kohler A."/>
            <person name="Kalluri U."/>
            <person name="Larimer F."/>
            <person name="Leebens-Mack J."/>
            <person name="Leple J."/>
            <person name="Locascio P."/>
            <person name="Lou Y."/>
            <person name="Lucas S."/>
            <person name="Martin F."/>
            <person name="Montanini B."/>
            <person name="Napoli C."/>
            <person name="Nelson D."/>
            <person name="Nelson C."/>
            <person name="Nieminen K."/>
            <person name="Nilsson O."/>
            <person name="Pereda V."/>
            <person name="Peter G."/>
            <person name="Philippe R."/>
            <person name="Pilate G."/>
            <person name="Poliakov A."/>
            <person name="Razumovskaya J."/>
            <person name="Richardson P."/>
            <person name="Rinaldi C."/>
            <person name="Ritland K."/>
            <person name="Rouze P."/>
            <person name="Ryaboy D."/>
            <person name="Schmutz J."/>
            <person name="Schrader J."/>
            <person name="Segerman B."/>
            <person name="Shin H."/>
            <person name="Siddiqui A."/>
            <person name="Sterky F."/>
            <person name="Terry A."/>
            <person name="Tsai C."/>
            <person name="Uberbacher E."/>
            <person name="Unneberg P."/>
            <person name="Vahala J."/>
            <person name="Wall K."/>
            <person name="Wessler S."/>
            <person name="Yang G."/>
            <person name="Yin T."/>
            <person name="Douglas C."/>
            <person name="Marra M."/>
            <person name="Sandberg G."/>
            <person name="Van De Peer Y."/>
            <person name="Rokhsar D."/>
        </authorList>
    </citation>
    <scope>NUCLEOTIDE SEQUENCE</scope>
    <source>
        <strain evidence="2">Nisqually-1</strain>
    </source>
</reference>
<gene>
    <name evidence="2" type="ORF">POPTR_015G119100</name>
</gene>
<dbReference type="InterPro" id="IPR025886">
    <property type="entry name" value="PP2-like"/>
</dbReference>
<evidence type="ECO:0000256" key="1">
    <source>
        <dbReference type="SAM" id="MobiDB-lite"/>
    </source>
</evidence>
<dbReference type="EMBL" id="CM009304">
    <property type="protein sequence ID" value="RQP00943.1"/>
    <property type="molecule type" value="Genomic_DNA"/>
</dbReference>
<evidence type="ECO:0000313" key="2">
    <source>
        <dbReference type="EMBL" id="RQP00943.1"/>
    </source>
</evidence>
<dbReference type="OrthoDB" id="2107747at2759"/>
<organism evidence="2 3">
    <name type="scientific">Populus trichocarpa</name>
    <name type="common">Western balsam poplar</name>
    <name type="synonym">Populus balsamifera subsp. trichocarpa</name>
    <dbReference type="NCBI Taxonomy" id="3694"/>
    <lineage>
        <taxon>Eukaryota</taxon>
        <taxon>Viridiplantae</taxon>
        <taxon>Streptophyta</taxon>
        <taxon>Embryophyta</taxon>
        <taxon>Tracheophyta</taxon>
        <taxon>Spermatophyta</taxon>
        <taxon>Magnoliopsida</taxon>
        <taxon>eudicotyledons</taxon>
        <taxon>Gunneridae</taxon>
        <taxon>Pentapetalae</taxon>
        <taxon>rosids</taxon>
        <taxon>fabids</taxon>
        <taxon>Malpighiales</taxon>
        <taxon>Salicaceae</taxon>
        <taxon>Saliceae</taxon>
        <taxon>Populus</taxon>
    </lineage>
</organism>
<dbReference type="Gramene" id="Potri.015G119100.5.v4.1">
    <property type="protein sequence ID" value="Potri.015G119100.5.v4.1"/>
    <property type="gene ID" value="Potri.015G119100.v4.1"/>
</dbReference>
<evidence type="ECO:0000313" key="3">
    <source>
        <dbReference type="Proteomes" id="UP000006729"/>
    </source>
</evidence>
<dbReference type="Pfam" id="PF14299">
    <property type="entry name" value="PP2"/>
    <property type="match status" value="1"/>
</dbReference>
<accession>A0A3N7G2A8</accession>
<name>A0A3N7G2A8_POPTR</name>
<dbReference type="STRING" id="3694.A0A3N7G2A8"/>
<reference evidence="2 3" key="1">
    <citation type="journal article" date="2006" name="Science">
        <title>The genome of black cottonwood, Populus trichocarpa (Torr. &amp; Gray).</title>
        <authorList>
            <person name="Tuskan G.A."/>
            <person name="Difazio S."/>
            <person name="Jansson S."/>
            <person name="Bohlmann J."/>
            <person name="Grigoriev I."/>
            <person name="Hellsten U."/>
            <person name="Putnam N."/>
            <person name="Ralph S."/>
            <person name="Rombauts S."/>
            <person name="Salamov A."/>
            <person name="Schein J."/>
            <person name="Sterck L."/>
            <person name="Aerts A."/>
            <person name="Bhalerao R.R."/>
            <person name="Bhalerao R.P."/>
            <person name="Blaudez D."/>
            <person name="Boerjan W."/>
            <person name="Brun A."/>
            <person name="Brunner A."/>
            <person name="Busov V."/>
            <person name="Campbell M."/>
            <person name="Carlson J."/>
            <person name="Chalot M."/>
            <person name="Chapman J."/>
            <person name="Chen G.L."/>
            <person name="Cooper D."/>
            <person name="Coutinho P.M."/>
            <person name="Couturier J."/>
            <person name="Covert S."/>
            <person name="Cronk Q."/>
            <person name="Cunningham R."/>
            <person name="Davis J."/>
            <person name="Degroeve S."/>
            <person name="Dejardin A."/>
            <person name="Depamphilis C."/>
            <person name="Detter J."/>
            <person name="Dirks B."/>
            <person name="Dubchak I."/>
            <person name="Duplessis S."/>
            <person name="Ehlting J."/>
            <person name="Ellis B."/>
            <person name="Gendler K."/>
            <person name="Goodstein D."/>
            <person name="Gribskov M."/>
            <person name="Grimwood J."/>
            <person name="Groover A."/>
            <person name="Gunter L."/>
            <person name="Hamberger B."/>
            <person name="Heinze B."/>
            <person name="Helariutta Y."/>
            <person name="Henrissat B."/>
            <person name="Holligan D."/>
            <person name="Holt R."/>
            <person name="Huang W."/>
            <person name="Islam-Faridi N."/>
            <person name="Jones S."/>
            <person name="Jones-Rhoades M."/>
            <person name="Jorgensen R."/>
            <person name="Joshi C."/>
            <person name="Kangasjarvi J."/>
            <person name="Karlsson J."/>
            <person name="Kelleher C."/>
            <person name="Kirkpatrick R."/>
            <person name="Kirst M."/>
            <person name="Kohler A."/>
            <person name="Kalluri U."/>
            <person name="Larimer F."/>
            <person name="Leebens-Mack J."/>
            <person name="Leple J.C."/>
            <person name="Locascio P."/>
            <person name="Lou Y."/>
            <person name="Lucas S."/>
            <person name="Martin F."/>
            <person name="Montanini B."/>
            <person name="Napoli C."/>
            <person name="Nelson D.R."/>
            <person name="Nelson C."/>
            <person name="Nieminen K."/>
            <person name="Nilsson O."/>
            <person name="Pereda V."/>
            <person name="Peter G."/>
            <person name="Philippe R."/>
            <person name="Pilate G."/>
            <person name="Poliakov A."/>
            <person name="Razumovskaya J."/>
            <person name="Richardson P."/>
            <person name="Rinaldi C."/>
            <person name="Ritland K."/>
            <person name="Rouze P."/>
            <person name="Ryaboy D."/>
            <person name="Schmutz J."/>
            <person name="Schrader J."/>
            <person name="Segerman B."/>
            <person name="Shin H."/>
            <person name="Siddiqui A."/>
            <person name="Sterky F."/>
            <person name="Terry A."/>
            <person name="Tsai C.J."/>
            <person name="Uberbacher E."/>
            <person name="Unneberg P."/>
            <person name="Vahala J."/>
            <person name="Wall K."/>
            <person name="Wessler S."/>
            <person name="Yang G."/>
            <person name="Yin T."/>
            <person name="Douglas C."/>
            <person name="Marra M."/>
            <person name="Sandberg G."/>
            <person name="Van de Peer Y."/>
            <person name="Rokhsar D."/>
        </authorList>
    </citation>
    <scope>NUCLEOTIDE SEQUENCE [LARGE SCALE GENOMIC DNA]</scope>
    <source>
        <strain evidence="3">cv. Nisqually</strain>
        <strain evidence="2">Nisqually-1</strain>
    </source>
</reference>
<dbReference type="InParanoid" id="A0A3N7G2A8"/>
<keyword evidence="3" id="KW-1185">Reference proteome</keyword>
<protein>
    <submittedName>
        <fullName evidence="2">Uncharacterized protein</fullName>
    </submittedName>
</protein>
<dbReference type="EMBL" id="CM009304">
    <property type="protein sequence ID" value="RQP00942.1"/>
    <property type="molecule type" value="Genomic_DNA"/>
</dbReference>
<dbReference type="EMBL" id="CM009304">
    <property type="protein sequence ID" value="RQP00944.1"/>
    <property type="molecule type" value="Genomic_DNA"/>
</dbReference>
<feature type="region of interest" description="Disordered" evidence="1">
    <location>
        <begin position="56"/>
        <end position="91"/>
    </location>
</feature>
<dbReference type="SMR" id="A0A3N7G2A8"/>
<proteinExistence type="predicted"/>
<dbReference type="AlphaFoldDB" id="A0A3N7G2A8"/>
<sequence length="134" mass="15441">MPVTKGKTYEVSFMLSMNTKNSFGWDDPVTVMARIGKEGKYQRKEIKLLDLSKEVEERPSDKCRVEFEKSESKEEPREKKSQTKSKSDENAKNDEETLYFGLYEVWTNKWKGGLRIHEAIVQEIPAGNNASTSN</sequence>
<dbReference type="Proteomes" id="UP000006729">
    <property type="component" value="Chromosome 15"/>
</dbReference>